<dbReference type="AlphaFoldDB" id="A0A2M7FCU5"/>
<accession>A0A2M7FCU5</accession>
<sequence>MSKAKKGPLPTLEATYQMGVISIENLPENNYFNGNLGVQLAADGRVWVCIDGQAFLRFTPSGKQDG</sequence>
<reference evidence="2" key="1">
    <citation type="submission" date="2017-09" db="EMBL/GenBank/DDBJ databases">
        <title>Depth-based differentiation of microbial function through sediment-hosted aquifers and enrichment of novel symbionts in the deep terrestrial subsurface.</title>
        <authorList>
            <person name="Probst A.J."/>
            <person name="Ladd B."/>
            <person name="Jarett J.K."/>
            <person name="Geller-Mcgrath D.E."/>
            <person name="Sieber C.M.K."/>
            <person name="Emerson J.B."/>
            <person name="Anantharaman K."/>
            <person name="Thomas B.C."/>
            <person name="Malmstrom R."/>
            <person name="Stieglmeier M."/>
            <person name="Klingl A."/>
            <person name="Woyke T."/>
            <person name="Ryan C.M."/>
            <person name="Banfield J.F."/>
        </authorList>
    </citation>
    <scope>NUCLEOTIDE SEQUENCE [LARGE SCALE GENOMIC DNA]</scope>
</reference>
<protein>
    <submittedName>
        <fullName evidence="1">Uncharacterized protein</fullName>
    </submittedName>
</protein>
<name>A0A2M7FCU5_9BACT</name>
<dbReference type="Proteomes" id="UP000228497">
    <property type="component" value="Unassembled WGS sequence"/>
</dbReference>
<proteinExistence type="predicted"/>
<gene>
    <name evidence="1" type="ORF">COW49_01630</name>
</gene>
<evidence type="ECO:0000313" key="1">
    <source>
        <dbReference type="EMBL" id="PIV87076.1"/>
    </source>
</evidence>
<evidence type="ECO:0000313" key="2">
    <source>
        <dbReference type="Proteomes" id="UP000228497"/>
    </source>
</evidence>
<organism evidence="1 2">
    <name type="scientific">Candidatus Kaiserbacteria bacterium CG17_big_fil_post_rev_8_21_14_2_50_51_7</name>
    <dbReference type="NCBI Taxonomy" id="1974613"/>
    <lineage>
        <taxon>Bacteria</taxon>
        <taxon>Candidatus Kaiseribacteriota</taxon>
    </lineage>
</organism>
<comment type="caution">
    <text evidence="1">The sequence shown here is derived from an EMBL/GenBank/DDBJ whole genome shotgun (WGS) entry which is preliminary data.</text>
</comment>
<dbReference type="EMBL" id="PFFD01000072">
    <property type="protein sequence ID" value="PIV87076.1"/>
    <property type="molecule type" value="Genomic_DNA"/>
</dbReference>